<accession>A0A0X3PCZ8</accession>
<dbReference type="GO" id="GO:0005739">
    <property type="term" value="C:mitochondrion"/>
    <property type="evidence" value="ECO:0007669"/>
    <property type="project" value="TreeGrafter"/>
</dbReference>
<comment type="similarity">
    <text evidence="2 5">Belongs to the peptidase M16 family.</text>
</comment>
<dbReference type="Pfam" id="PF05193">
    <property type="entry name" value="Peptidase_M16_C"/>
    <property type="match status" value="1"/>
</dbReference>
<evidence type="ECO:0000259" key="8">
    <source>
        <dbReference type="Pfam" id="PF05193"/>
    </source>
</evidence>
<dbReference type="GO" id="GO:0004222">
    <property type="term" value="F:metalloendopeptidase activity"/>
    <property type="evidence" value="ECO:0007669"/>
    <property type="project" value="InterPro"/>
</dbReference>
<dbReference type="PROSITE" id="PS00143">
    <property type="entry name" value="INSULINASE"/>
    <property type="match status" value="1"/>
</dbReference>
<name>A0A0X3PCZ8_SCHSO</name>
<dbReference type="SUPFAM" id="SSF63411">
    <property type="entry name" value="LuxS/MPP-like metallohydrolase"/>
    <property type="match status" value="2"/>
</dbReference>
<feature type="signal peptide" evidence="6">
    <location>
        <begin position="1"/>
        <end position="24"/>
    </location>
</feature>
<feature type="domain" description="Peptidase M16 C-terminal" evidence="8">
    <location>
        <begin position="263"/>
        <end position="464"/>
    </location>
</feature>
<feature type="chain" id="PRO_5007051043" description="Alpha-MPP" evidence="6">
    <location>
        <begin position="25"/>
        <end position="565"/>
    </location>
</feature>
<dbReference type="GO" id="GO:0046872">
    <property type="term" value="F:metal ion binding"/>
    <property type="evidence" value="ECO:0007669"/>
    <property type="project" value="InterPro"/>
</dbReference>
<evidence type="ECO:0000313" key="9">
    <source>
        <dbReference type="EMBL" id="JAP49734.1"/>
    </source>
</evidence>
<dbReference type="InterPro" id="IPR001431">
    <property type="entry name" value="Pept_M16_Zn_BS"/>
</dbReference>
<evidence type="ECO:0000256" key="3">
    <source>
        <dbReference type="ARBA" id="ARBA00030006"/>
    </source>
</evidence>
<dbReference type="GO" id="GO:0006627">
    <property type="term" value="P:protein processing involved in protein targeting to mitochondrion"/>
    <property type="evidence" value="ECO:0007669"/>
    <property type="project" value="TreeGrafter"/>
</dbReference>
<evidence type="ECO:0000256" key="4">
    <source>
        <dbReference type="ARBA" id="ARBA00032315"/>
    </source>
</evidence>
<dbReference type="InterPro" id="IPR050361">
    <property type="entry name" value="MPP/UQCRC_Complex"/>
</dbReference>
<comment type="function">
    <text evidence="1">Substrate recognition and binding subunit of the essential mitochondrial processing protease (MPP), which cleaves the mitochondrial sequence off newly imported precursors proteins.</text>
</comment>
<dbReference type="PANTHER" id="PTHR11851">
    <property type="entry name" value="METALLOPROTEASE"/>
    <property type="match status" value="1"/>
</dbReference>
<protein>
    <recommendedName>
        <fullName evidence="3">Alpha-MPP</fullName>
    </recommendedName>
    <alternativeName>
        <fullName evidence="4">Inactive zinc metalloprotease alpha</fullName>
    </alternativeName>
</protein>
<dbReference type="InterPro" id="IPR011249">
    <property type="entry name" value="Metalloenz_LuxS/M16"/>
</dbReference>
<dbReference type="Gene3D" id="3.30.830.10">
    <property type="entry name" value="Metalloenzyme, LuxS/M16 peptidase-like"/>
    <property type="match status" value="2"/>
</dbReference>
<evidence type="ECO:0000256" key="5">
    <source>
        <dbReference type="RuleBase" id="RU004447"/>
    </source>
</evidence>
<evidence type="ECO:0000259" key="7">
    <source>
        <dbReference type="Pfam" id="PF00675"/>
    </source>
</evidence>
<dbReference type="InterPro" id="IPR007863">
    <property type="entry name" value="Peptidase_M16_C"/>
</dbReference>
<feature type="domain" description="Peptidase M16 N-terminal" evidence="7">
    <location>
        <begin position="107"/>
        <end position="257"/>
    </location>
</feature>
<gene>
    <name evidence="9" type="ORF">TR115540</name>
</gene>
<keyword evidence="6" id="KW-0732">Signal</keyword>
<dbReference type="EMBL" id="GEEE01013491">
    <property type="protein sequence ID" value="JAP49734.1"/>
    <property type="molecule type" value="Transcribed_RNA"/>
</dbReference>
<sequence length="565" mass="62749">MKSRNYSQSVLCLWLAVWKVFHLCVNMLGQCSRLLSSRIPPSSLASYFRTLLPSNGCGHFLQAFHLSTDVTRLSLTEALPTRASRDMSSEFEDESTVKMTTLKNGLRVVSQNKFGMHCTVGVMVSAGPRFEINHVNGTSHFIEKLGFHSTDAYKDRDAVQAELENCSAIFDCQIARDFVVYAISGIGKHLKTLVHVLSETTLRPQITDKEVEMAGKAVGFELATLEMSPPVEPILNELLHSAAYGGINTLGLARYCPKENIESITRKGIMEFMASLYRPERSVLVGVGVDHEEFVRFAEQSFIPWETSYGREVSGSALIYPDQSTPMYFGGELSVHRDLAQYHAPMPEYAHCAIGMEACGSKDAQFVTACLLNSLLGGGGSFSAGGPGKGMYSRLYLNVLNQYHWVNSAQAANHAYADTGLFAITGSCEPENLHHLVKVLISEIRHTVEAPITANELQRAKNQLESMLLMNLEMRPVAFEDLARQVLASGEWKPPEYWVSEINKITSEDLQELMGRMLKSPPTMVGYGNMEKWPSYSEVTQALGAPLKPPKSFSDRFPTIFKRFV</sequence>
<organism evidence="9">
    <name type="scientific">Schistocephalus solidus</name>
    <name type="common">Tapeworm</name>
    <dbReference type="NCBI Taxonomy" id="70667"/>
    <lineage>
        <taxon>Eukaryota</taxon>
        <taxon>Metazoa</taxon>
        <taxon>Spiralia</taxon>
        <taxon>Lophotrochozoa</taxon>
        <taxon>Platyhelminthes</taxon>
        <taxon>Cestoda</taxon>
        <taxon>Eucestoda</taxon>
        <taxon>Diphyllobothriidea</taxon>
        <taxon>Diphyllobothriidae</taxon>
        <taxon>Schistocephalus</taxon>
    </lineage>
</organism>
<evidence type="ECO:0000256" key="6">
    <source>
        <dbReference type="SAM" id="SignalP"/>
    </source>
</evidence>
<proteinExistence type="inferred from homology"/>
<dbReference type="AlphaFoldDB" id="A0A0X3PCZ8"/>
<dbReference type="Pfam" id="PF00675">
    <property type="entry name" value="Peptidase_M16"/>
    <property type="match status" value="1"/>
</dbReference>
<dbReference type="PANTHER" id="PTHR11851:SF49">
    <property type="entry name" value="MITOCHONDRIAL-PROCESSING PEPTIDASE SUBUNIT ALPHA"/>
    <property type="match status" value="1"/>
</dbReference>
<evidence type="ECO:0000256" key="2">
    <source>
        <dbReference type="ARBA" id="ARBA00007261"/>
    </source>
</evidence>
<evidence type="ECO:0000256" key="1">
    <source>
        <dbReference type="ARBA" id="ARBA00002123"/>
    </source>
</evidence>
<dbReference type="InterPro" id="IPR011765">
    <property type="entry name" value="Pept_M16_N"/>
</dbReference>
<reference evidence="9" key="1">
    <citation type="submission" date="2016-01" db="EMBL/GenBank/DDBJ databases">
        <title>Reference transcriptome for the parasite Schistocephalus solidus: insights into the molecular evolution of parasitism.</title>
        <authorList>
            <person name="Hebert F.O."/>
            <person name="Grambauer S."/>
            <person name="Barber I."/>
            <person name="Landry C.R."/>
            <person name="Aubin-Horth N."/>
        </authorList>
    </citation>
    <scope>NUCLEOTIDE SEQUENCE</scope>
</reference>